<gene>
    <name evidence="7" type="ORF">NTJ_11669</name>
</gene>
<feature type="domain" description="Peptidase A2" evidence="6">
    <location>
        <begin position="1"/>
        <end position="75"/>
    </location>
</feature>
<dbReference type="PROSITE" id="PS50175">
    <property type="entry name" value="ASP_PROT_RETROV"/>
    <property type="match status" value="1"/>
</dbReference>
<evidence type="ECO:0000256" key="1">
    <source>
        <dbReference type="ARBA" id="ARBA00022679"/>
    </source>
</evidence>
<name>A0ABN7B3R5_9HEMI</name>
<proteinExistence type="predicted"/>
<dbReference type="PANTHER" id="PTHR37984">
    <property type="entry name" value="PROTEIN CBG26694"/>
    <property type="match status" value="1"/>
</dbReference>
<dbReference type="InterPro" id="IPR001969">
    <property type="entry name" value="Aspartic_peptidase_AS"/>
</dbReference>
<dbReference type="Pfam" id="PF13975">
    <property type="entry name" value="gag-asp_proteas"/>
    <property type="match status" value="1"/>
</dbReference>
<evidence type="ECO:0000256" key="3">
    <source>
        <dbReference type="ARBA" id="ARBA00022722"/>
    </source>
</evidence>
<keyword evidence="5" id="KW-0378">Hydrolase</keyword>
<reference evidence="7 8" key="1">
    <citation type="submission" date="2023-09" db="EMBL/GenBank/DDBJ databases">
        <title>Nesidiocoris tenuis whole genome shotgun sequence.</title>
        <authorList>
            <person name="Shibata T."/>
            <person name="Shimoda M."/>
            <person name="Kobayashi T."/>
            <person name="Uehara T."/>
        </authorList>
    </citation>
    <scope>NUCLEOTIDE SEQUENCE [LARGE SCALE GENOMIC DNA]</scope>
    <source>
        <strain evidence="7 8">Japan</strain>
    </source>
</reference>
<dbReference type="PANTHER" id="PTHR37984:SF5">
    <property type="entry name" value="PROTEIN NYNRIN-LIKE"/>
    <property type="match status" value="1"/>
</dbReference>
<dbReference type="Gene3D" id="2.40.70.10">
    <property type="entry name" value="Acid Proteases"/>
    <property type="match status" value="1"/>
</dbReference>
<keyword evidence="4" id="KW-0255">Endonuclease</keyword>
<keyword evidence="1" id="KW-0808">Transferase</keyword>
<evidence type="ECO:0000313" key="8">
    <source>
        <dbReference type="Proteomes" id="UP001307889"/>
    </source>
</evidence>
<dbReference type="InterPro" id="IPR021109">
    <property type="entry name" value="Peptidase_aspartic_dom_sf"/>
</dbReference>
<accession>A0ABN7B3R5</accession>
<dbReference type="InterPro" id="IPR043502">
    <property type="entry name" value="DNA/RNA_pol_sf"/>
</dbReference>
<evidence type="ECO:0000256" key="5">
    <source>
        <dbReference type="ARBA" id="ARBA00022801"/>
    </source>
</evidence>
<keyword evidence="3" id="KW-0540">Nuclease</keyword>
<dbReference type="Gene3D" id="3.10.10.10">
    <property type="entry name" value="HIV Type 1 Reverse Transcriptase, subunit A, domain 1"/>
    <property type="match status" value="1"/>
</dbReference>
<sequence length="211" mass="23810">MLFDTGATKTVISEKVWREIGSPPLKKSSSLLAYTGVKVDTLGKAKVLVKAFGKELKLQVLVTKQEDIPLFGMNWLIAFDVPMPQETRIRTLTNTAQIPEKQTEIDKDVAKIVEKYEEIFQAGTGKIKNYQVTIKLKENAIPKVFKPRRVPFSIQPQVEKELERLQHEEIIEEVDVTATPIEWATPLVIATKSNGKIRICSDFLVILTMSS</sequence>
<dbReference type="InterPro" id="IPR050951">
    <property type="entry name" value="Retrovirus_Pol_polyprotein"/>
</dbReference>
<dbReference type="InterPro" id="IPR001995">
    <property type="entry name" value="Peptidase_A2_cat"/>
</dbReference>
<evidence type="ECO:0000256" key="2">
    <source>
        <dbReference type="ARBA" id="ARBA00022695"/>
    </source>
</evidence>
<dbReference type="Proteomes" id="UP001307889">
    <property type="component" value="Chromosome 9"/>
</dbReference>
<dbReference type="EMBL" id="AP028917">
    <property type="protein sequence ID" value="BES98853.1"/>
    <property type="molecule type" value="Genomic_DNA"/>
</dbReference>
<protein>
    <recommendedName>
        <fullName evidence="6">Peptidase A2 domain-containing protein</fullName>
    </recommendedName>
</protein>
<dbReference type="SUPFAM" id="SSF50630">
    <property type="entry name" value="Acid proteases"/>
    <property type="match status" value="1"/>
</dbReference>
<keyword evidence="2" id="KW-0548">Nucleotidyltransferase</keyword>
<organism evidence="7 8">
    <name type="scientific">Nesidiocoris tenuis</name>
    <dbReference type="NCBI Taxonomy" id="355587"/>
    <lineage>
        <taxon>Eukaryota</taxon>
        <taxon>Metazoa</taxon>
        <taxon>Ecdysozoa</taxon>
        <taxon>Arthropoda</taxon>
        <taxon>Hexapoda</taxon>
        <taxon>Insecta</taxon>
        <taxon>Pterygota</taxon>
        <taxon>Neoptera</taxon>
        <taxon>Paraneoptera</taxon>
        <taxon>Hemiptera</taxon>
        <taxon>Heteroptera</taxon>
        <taxon>Panheteroptera</taxon>
        <taxon>Cimicomorpha</taxon>
        <taxon>Miridae</taxon>
        <taxon>Dicyphina</taxon>
        <taxon>Nesidiocoris</taxon>
    </lineage>
</organism>
<dbReference type="SUPFAM" id="SSF56672">
    <property type="entry name" value="DNA/RNA polymerases"/>
    <property type="match status" value="1"/>
</dbReference>
<keyword evidence="8" id="KW-1185">Reference proteome</keyword>
<evidence type="ECO:0000313" key="7">
    <source>
        <dbReference type="EMBL" id="BES98853.1"/>
    </source>
</evidence>
<evidence type="ECO:0000259" key="6">
    <source>
        <dbReference type="PROSITE" id="PS50175"/>
    </source>
</evidence>
<dbReference type="PROSITE" id="PS00141">
    <property type="entry name" value="ASP_PROTEASE"/>
    <property type="match status" value="1"/>
</dbReference>
<evidence type="ECO:0000256" key="4">
    <source>
        <dbReference type="ARBA" id="ARBA00022759"/>
    </source>
</evidence>